<proteinExistence type="predicted"/>
<protein>
    <recommendedName>
        <fullName evidence="3">DUF3540 domain-containing protein</fullName>
    </recommendedName>
</protein>
<keyword evidence="2" id="KW-1185">Reference proteome</keyword>
<dbReference type="AlphaFoldDB" id="C6BX15"/>
<dbReference type="OrthoDB" id="5432037at2"/>
<name>C6BX15_MARSD</name>
<dbReference type="Proteomes" id="UP000002601">
    <property type="component" value="Chromosome"/>
</dbReference>
<dbReference type="KEGG" id="dsa:Desal_0428"/>
<evidence type="ECO:0000313" key="1">
    <source>
        <dbReference type="EMBL" id="ACS78495.1"/>
    </source>
</evidence>
<dbReference type="STRING" id="526222.Desal_0428"/>
<evidence type="ECO:0008006" key="3">
    <source>
        <dbReference type="Google" id="ProtNLM"/>
    </source>
</evidence>
<dbReference type="EMBL" id="CP001649">
    <property type="protein sequence ID" value="ACS78495.1"/>
    <property type="molecule type" value="Genomic_DNA"/>
</dbReference>
<organism evidence="1 2">
    <name type="scientific">Maridesulfovibrio salexigens (strain ATCC 14822 / DSM 2638 / NCIMB 8403 / VKM B-1763)</name>
    <name type="common">Desulfovibrio salexigens</name>
    <dbReference type="NCBI Taxonomy" id="526222"/>
    <lineage>
        <taxon>Bacteria</taxon>
        <taxon>Pseudomonadati</taxon>
        <taxon>Thermodesulfobacteriota</taxon>
        <taxon>Desulfovibrionia</taxon>
        <taxon>Desulfovibrionales</taxon>
        <taxon>Desulfovibrionaceae</taxon>
        <taxon>Maridesulfovibrio</taxon>
    </lineage>
</organism>
<gene>
    <name evidence="1" type="ordered locus">Desal_0428</name>
</gene>
<evidence type="ECO:0000313" key="2">
    <source>
        <dbReference type="Proteomes" id="UP000002601"/>
    </source>
</evidence>
<dbReference type="HOGENOM" id="CLU_102202_0_0_7"/>
<accession>C6BX15</accession>
<sequence>MNNLAEKHEAVTPQLEYGRVILADGGVVVETSLGELEAQKAASCLVSPEAGDSVLVSVDTKGGVWILSVLARAADTATSLEVDGDVTLRSKNGSLTIAADDELNCISDKAALHSNEVEISAGKVSLTSRLFSSNVERVKKVAGNVDEVSREFTRRVVNYFRFTKEHEDCQAESRRQLVDETLTIQSKNAMIVSEEHVKIDGELIHMG</sequence>
<dbReference type="eggNOG" id="ENOG502Z8GU">
    <property type="taxonomic scope" value="Bacteria"/>
</dbReference>
<reference evidence="1 2" key="1">
    <citation type="submission" date="2009-06" db="EMBL/GenBank/DDBJ databases">
        <title>Complete sequence of Desulfovibrio salexigens DSM 2638.</title>
        <authorList>
            <consortium name="US DOE Joint Genome Institute"/>
            <person name="Lucas S."/>
            <person name="Copeland A."/>
            <person name="Lapidus A."/>
            <person name="Glavina del Rio T."/>
            <person name="Tice H."/>
            <person name="Bruce D."/>
            <person name="Goodwin L."/>
            <person name="Pitluck S."/>
            <person name="Munk A.C."/>
            <person name="Brettin T."/>
            <person name="Detter J.C."/>
            <person name="Han C."/>
            <person name="Tapia R."/>
            <person name="Larimer F."/>
            <person name="Land M."/>
            <person name="Hauser L."/>
            <person name="Kyrpides N."/>
            <person name="Anderson I."/>
            <person name="Wall J.D."/>
            <person name="Arkin A.P."/>
            <person name="Dehal P."/>
            <person name="Chivian D."/>
            <person name="Giles B."/>
            <person name="Hazen T.C."/>
        </authorList>
    </citation>
    <scope>NUCLEOTIDE SEQUENCE [LARGE SCALE GENOMIC DNA]</scope>
    <source>
        <strain evidence="2">ATCC 14822 / DSM 2638 / NCIMB 8403 / VKM B-1763</strain>
    </source>
</reference>
<dbReference type="InterPro" id="IPR021927">
    <property type="entry name" value="DUF3540"/>
</dbReference>
<dbReference type="RefSeq" id="WP_012766021.1">
    <property type="nucleotide sequence ID" value="NC_012881.1"/>
</dbReference>
<dbReference type="Pfam" id="PF12059">
    <property type="entry name" value="DUF3540"/>
    <property type="match status" value="1"/>
</dbReference>